<keyword evidence="7 8" id="KW-0472">Membrane</keyword>
<comment type="subcellular location">
    <subcellularLocation>
        <location evidence="1">Cell membrane</location>
        <topology evidence="1">Multi-pass membrane protein</topology>
    </subcellularLocation>
    <subcellularLocation>
        <location evidence="8">Membrane</location>
        <topology evidence="8">Multi-pass membrane protein</topology>
    </subcellularLocation>
</comment>
<dbReference type="PANTHER" id="PTHR46494:SF1">
    <property type="entry name" value="CORA FAMILY METAL ION TRANSPORTER (EUROFUNG)"/>
    <property type="match status" value="1"/>
</dbReference>
<organism evidence="9 10">
    <name type="scientific">Paenibacillus eucommiae</name>
    <dbReference type="NCBI Taxonomy" id="1355755"/>
    <lineage>
        <taxon>Bacteria</taxon>
        <taxon>Bacillati</taxon>
        <taxon>Bacillota</taxon>
        <taxon>Bacilli</taxon>
        <taxon>Bacillales</taxon>
        <taxon>Paenibacillaceae</taxon>
        <taxon>Paenibacillus</taxon>
    </lineage>
</organism>
<dbReference type="RefSeq" id="WP_209980074.1">
    <property type="nucleotide sequence ID" value="NZ_JAGGLB010000070.1"/>
</dbReference>
<dbReference type="SUPFAM" id="SSF143865">
    <property type="entry name" value="CorA soluble domain-like"/>
    <property type="match status" value="1"/>
</dbReference>
<dbReference type="Gene3D" id="3.30.460.20">
    <property type="entry name" value="CorA soluble domain-like"/>
    <property type="match status" value="1"/>
</dbReference>
<comment type="function">
    <text evidence="8">Mediates influx of magnesium ions.</text>
</comment>
<evidence type="ECO:0000256" key="5">
    <source>
        <dbReference type="ARBA" id="ARBA00022692"/>
    </source>
</evidence>
<dbReference type="CDD" id="cd12831">
    <property type="entry name" value="TmCorA-like_u2"/>
    <property type="match status" value="1"/>
</dbReference>
<feature type="transmembrane region" description="Helical" evidence="8">
    <location>
        <begin position="289"/>
        <end position="309"/>
    </location>
</feature>
<dbReference type="InterPro" id="IPR004488">
    <property type="entry name" value="Mg/Co-transport_prot_CorA"/>
</dbReference>
<evidence type="ECO:0000256" key="4">
    <source>
        <dbReference type="ARBA" id="ARBA00022475"/>
    </source>
</evidence>
<keyword evidence="10" id="KW-1185">Reference proteome</keyword>
<comment type="caution">
    <text evidence="9">The sequence shown here is derived from an EMBL/GenBank/DDBJ whole genome shotgun (WGS) entry which is preliminary data.</text>
</comment>
<keyword evidence="8" id="KW-0406">Ion transport</keyword>
<evidence type="ECO:0000256" key="2">
    <source>
        <dbReference type="ARBA" id="ARBA00009765"/>
    </source>
</evidence>
<dbReference type="InterPro" id="IPR045863">
    <property type="entry name" value="CorA_TM1_TM2"/>
</dbReference>
<keyword evidence="8" id="KW-0460">Magnesium</keyword>
<evidence type="ECO:0000256" key="6">
    <source>
        <dbReference type="ARBA" id="ARBA00022989"/>
    </source>
</evidence>
<protein>
    <recommendedName>
        <fullName evidence="8">Magnesium transport protein CorA</fullName>
    </recommendedName>
</protein>
<comment type="similarity">
    <text evidence="2 8">Belongs to the CorA metal ion transporter (MIT) (TC 1.A.35) family.</text>
</comment>
<dbReference type="InterPro" id="IPR002523">
    <property type="entry name" value="MgTranspt_CorA/ZnTranspt_ZntB"/>
</dbReference>
<sequence>MIRILAVNDKHEVIQQCSLEDLKNPNIQWFWVDFDAPSEDEALLLEKYFHFHPLAIEDCYHLLQRPKLDHYEDTHFFVLHALNPDTLAAEEVDMFWGNNFIVTFHYSPSKEMDESWRRIMEQKRLREKGIAYTAYLIIDKLVDEYFPSLYQIEDQLDEIEVRGKSVPVHILMNEVFEIRAKLLKIRKTIFPMRDLLYRVLNSEKIDGLKEQMVYFTDIYDHLLKLSELIDSNRDLTADIRDSYVSMNSYRMNTIMKTLTVITTIFMPLTFIAGIYGMNFENMPELTWHSGYFIVLFIMLVIGFSMFMWFRYKKWFD</sequence>
<dbReference type="InterPro" id="IPR045861">
    <property type="entry name" value="CorA_cytoplasmic_dom"/>
</dbReference>
<evidence type="ECO:0000256" key="1">
    <source>
        <dbReference type="ARBA" id="ARBA00004651"/>
    </source>
</evidence>
<evidence type="ECO:0000313" key="9">
    <source>
        <dbReference type="EMBL" id="MBP1997082.1"/>
    </source>
</evidence>
<keyword evidence="3 8" id="KW-0813">Transport</keyword>
<dbReference type="Gene3D" id="1.20.58.340">
    <property type="entry name" value="Magnesium transport protein CorA, transmembrane region"/>
    <property type="match status" value="2"/>
</dbReference>
<dbReference type="Pfam" id="PF01544">
    <property type="entry name" value="CorA"/>
    <property type="match status" value="1"/>
</dbReference>
<feature type="transmembrane region" description="Helical" evidence="8">
    <location>
        <begin position="258"/>
        <end position="277"/>
    </location>
</feature>
<evidence type="ECO:0000313" key="10">
    <source>
        <dbReference type="Proteomes" id="UP001519287"/>
    </source>
</evidence>
<keyword evidence="5 8" id="KW-0812">Transmembrane</keyword>
<name>A0ABS4JB56_9BACL</name>
<reference evidence="9 10" key="1">
    <citation type="submission" date="2021-03" db="EMBL/GenBank/DDBJ databases">
        <title>Genomic Encyclopedia of Type Strains, Phase IV (KMG-IV): sequencing the most valuable type-strain genomes for metagenomic binning, comparative biology and taxonomic classification.</title>
        <authorList>
            <person name="Goeker M."/>
        </authorList>
    </citation>
    <scope>NUCLEOTIDE SEQUENCE [LARGE SCALE GENOMIC DNA]</scope>
    <source>
        <strain evidence="9 10">DSM 26048</strain>
    </source>
</reference>
<dbReference type="NCBIfam" id="TIGR00383">
    <property type="entry name" value="corA"/>
    <property type="match status" value="1"/>
</dbReference>
<proteinExistence type="inferred from homology"/>
<dbReference type="EMBL" id="JAGGLB010000070">
    <property type="protein sequence ID" value="MBP1997082.1"/>
    <property type="molecule type" value="Genomic_DNA"/>
</dbReference>
<dbReference type="SUPFAM" id="SSF144083">
    <property type="entry name" value="Magnesium transport protein CorA, transmembrane region"/>
    <property type="match status" value="1"/>
</dbReference>
<evidence type="ECO:0000256" key="8">
    <source>
        <dbReference type="RuleBase" id="RU362010"/>
    </source>
</evidence>
<evidence type="ECO:0000256" key="7">
    <source>
        <dbReference type="ARBA" id="ARBA00023136"/>
    </source>
</evidence>
<keyword evidence="6 8" id="KW-1133">Transmembrane helix</keyword>
<dbReference type="Proteomes" id="UP001519287">
    <property type="component" value="Unassembled WGS sequence"/>
</dbReference>
<dbReference type="PANTHER" id="PTHR46494">
    <property type="entry name" value="CORA FAMILY METAL ION TRANSPORTER (EUROFUNG)"/>
    <property type="match status" value="1"/>
</dbReference>
<accession>A0ABS4JB56</accession>
<keyword evidence="4 8" id="KW-1003">Cell membrane</keyword>
<evidence type="ECO:0000256" key="3">
    <source>
        <dbReference type="ARBA" id="ARBA00022448"/>
    </source>
</evidence>
<gene>
    <name evidence="8" type="primary">corA</name>
    <name evidence="9" type="ORF">J2Z66_008760</name>
</gene>